<feature type="compositionally biased region" description="Acidic residues" evidence="1">
    <location>
        <begin position="178"/>
        <end position="189"/>
    </location>
</feature>
<dbReference type="EMBL" id="CAXDID020000401">
    <property type="protein sequence ID" value="CAL6087477.1"/>
    <property type="molecule type" value="Genomic_DNA"/>
</dbReference>
<sequence length="189" mass="22532">MILSVELLNVLESQFIEFINEVYGTDFTLLDHAVLHFKQICSTQKRLFADKWIQLDKSIGIQLNINQMRRQEHKTFSYTCFICAEVICRVKQYVSQCINDNAFILHQNRQKCCKQIISQTFEHFDNLSHCKLKQQFKKCSKTHLKCILQLFIEQQLQKRENKTQAEQNDTEKWSKQDDEPDFPFNEDSD</sequence>
<reference evidence="2" key="1">
    <citation type="submission" date="2023-06" db="EMBL/GenBank/DDBJ databases">
        <authorList>
            <person name="Kurt Z."/>
        </authorList>
    </citation>
    <scope>NUCLEOTIDE SEQUENCE</scope>
</reference>
<dbReference type="EMBL" id="CATOUU010001006">
    <property type="protein sequence ID" value="CAI9966370.1"/>
    <property type="molecule type" value="Genomic_DNA"/>
</dbReference>
<dbReference type="Proteomes" id="UP001642409">
    <property type="component" value="Unassembled WGS sequence"/>
</dbReference>
<dbReference type="AlphaFoldDB" id="A0AA86UPB5"/>
<evidence type="ECO:0000313" key="2">
    <source>
        <dbReference type="EMBL" id="CAI9966370.1"/>
    </source>
</evidence>
<protein>
    <submittedName>
        <fullName evidence="3">Hypothetical_protein</fullName>
    </submittedName>
</protein>
<feature type="compositionally biased region" description="Basic and acidic residues" evidence="1">
    <location>
        <begin position="161"/>
        <end position="177"/>
    </location>
</feature>
<name>A0AA86UPB5_9EUKA</name>
<feature type="region of interest" description="Disordered" evidence="1">
    <location>
        <begin position="161"/>
        <end position="189"/>
    </location>
</feature>
<organism evidence="2">
    <name type="scientific">Hexamita inflata</name>
    <dbReference type="NCBI Taxonomy" id="28002"/>
    <lineage>
        <taxon>Eukaryota</taxon>
        <taxon>Metamonada</taxon>
        <taxon>Diplomonadida</taxon>
        <taxon>Hexamitidae</taxon>
        <taxon>Hexamitinae</taxon>
        <taxon>Hexamita</taxon>
    </lineage>
</organism>
<comment type="caution">
    <text evidence="2">The sequence shown here is derived from an EMBL/GenBank/DDBJ whole genome shotgun (WGS) entry which is preliminary data.</text>
</comment>
<proteinExistence type="predicted"/>
<keyword evidence="4" id="KW-1185">Reference proteome</keyword>
<evidence type="ECO:0000256" key="1">
    <source>
        <dbReference type="SAM" id="MobiDB-lite"/>
    </source>
</evidence>
<evidence type="ECO:0000313" key="4">
    <source>
        <dbReference type="Proteomes" id="UP001642409"/>
    </source>
</evidence>
<reference evidence="3 4" key="2">
    <citation type="submission" date="2024-07" db="EMBL/GenBank/DDBJ databases">
        <authorList>
            <person name="Akdeniz Z."/>
        </authorList>
    </citation>
    <scope>NUCLEOTIDE SEQUENCE [LARGE SCALE GENOMIC DNA]</scope>
</reference>
<accession>A0AA86UPB5</accession>
<gene>
    <name evidence="2" type="ORF">HINF_LOCUS54015</name>
    <name evidence="3" type="ORF">HINF_LOCUS63665</name>
</gene>
<evidence type="ECO:0000313" key="3">
    <source>
        <dbReference type="EMBL" id="CAL6087477.1"/>
    </source>
</evidence>